<name>S5SUC5_9CORY</name>
<dbReference type="SUPFAM" id="SSF53383">
    <property type="entry name" value="PLP-dependent transferases"/>
    <property type="match status" value="1"/>
</dbReference>
<dbReference type="Pfam" id="PF00266">
    <property type="entry name" value="Aminotran_5"/>
    <property type="match status" value="1"/>
</dbReference>
<keyword evidence="4" id="KW-0479">Metal-binding</keyword>
<evidence type="ECO:0000256" key="1">
    <source>
        <dbReference type="ARBA" id="ARBA00001933"/>
    </source>
</evidence>
<dbReference type="Gene3D" id="3.40.640.10">
    <property type="entry name" value="Type I PLP-dependent aspartate aminotransferase-like (Major domain)"/>
    <property type="match status" value="1"/>
</dbReference>
<dbReference type="Gene3D" id="1.10.260.50">
    <property type="match status" value="1"/>
</dbReference>
<comment type="cofactor">
    <cofactor evidence="1">
        <name>pyridoxal 5'-phosphate</name>
        <dbReference type="ChEBI" id="CHEBI:597326"/>
    </cofactor>
</comment>
<keyword evidence="7" id="KW-0411">Iron-sulfur</keyword>
<feature type="domain" description="Aminotransferase class V" evidence="9">
    <location>
        <begin position="6"/>
        <end position="361"/>
    </location>
</feature>
<reference evidence="10 11" key="1">
    <citation type="submission" date="2012-11" db="EMBL/GenBank/DDBJ databases">
        <title>The complete genome sequence of Corynebacterium maris Coryn-1 (=DSM 45190).</title>
        <authorList>
            <person name="Schaffert L."/>
            <person name="Albersmeier A."/>
            <person name="Kalinowski J."/>
            <person name="Ruckert C."/>
        </authorList>
    </citation>
    <scope>NUCLEOTIDE SEQUENCE [LARGE SCALE GENOMIC DNA]</scope>
    <source>
        <strain evidence="11">Coryn-1</strain>
    </source>
</reference>
<accession>S5SUC5</accession>
<dbReference type="KEGG" id="cmd:B841_05845"/>
<comment type="similarity">
    <text evidence="2">Belongs to the class-V pyridoxal-phosphate-dependent aminotransferase family. NifS/IscS subfamily.</text>
</comment>
<dbReference type="HOGENOM" id="CLU_003433_0_0_11"/>
<keyword evidence="5" id="KW-0663">Pyridoxal phosphate</keyword>
<proteinExistence type="inferred from homology"/>
<keyword evidence="3" id="KW-0808">Transferase</keyword>
<dbReference type="AlphaFoldDB" id="S5SUC5"/>
<dbReference type="InterPro" id="IPR015422">
    <property type="entry name" value="PyrdxlP-dep_Trfase_small"/>
</dbReference>
<dbReference type="PIRSF" id="PIRSF005572">
    <property type="entry name" value="NifS"/>
    <property type="match status" value="1"/>
</dbReference>
<dbReference type="Gene3D" id="3.90.1150.10">
    <property type="entry name" value="Aspartate Aminotransferase, domain 1"/>
    <property type="match status" value="1"/>
</dbReference>
<dbReference type="PANTHER" id="PTHR11601">
    <property type="entry name" value="CYSTEINE DESULFURYLASE FAMILY MEMBER"/>
    <property type="match status" value="1"/>
</dbReference>
<dbReference type="eggNOG" id="COG1104">
    <property type="taxonomic scope" value="Bacteria"/>
</dbReference>
<dbReference type="PATRIC" id="fig|1224163.3.peg.1172"/>
<dbReference type="STRING" id="1224163.B841_05845"/>
<dbReference type="InterPro" id="IPR015424">
    <property type="entry name" value="PyrdxlP-dep_Trfase"/>
</dbReference>
<gene>
    <name evidence="10" type="ORF">B841_05845</name>
</gene>
<evidence type="ECO:0000256" key="8">
    <source>
        <dbReference type="ARBA" id="ARBA00050776"/>
    </source>
</evidence>
<evidence type="ECO:0000313" key="11">
    <source>
        <dbReference type="Proteomes" id="UP000015388"/>
    </source>
</evidence>
<dbReference type="GO" id="GO:0046872">
    <property type="term" value="F:metal ion binding"/>
    <property type="evidence" value="ECO:0007669"/>
    <property type="project" value="UniProtKB-KW"/>
</dbReference>
<protein>
    <submittedName>
        <fullName evidence="10">Cysteine desulfurase</fullName>
    </submittedName>
</protein>
<keyword evidence="6" id="KW-0408">Iron</keyword>
<sequence length="378" mass="39231">MTDTLHYLDHAATTPMRQVAVEAWLKHSSAVNPGGQYGSGRRARSVLDDAREQIAELMGADPIEVIFTSSGTEADNIAIQGLFEISENNRVVSTTIEHPAVKDAVEKLAKERGAEVALLPVDRHSHVSDLTPLDAPAALATCMYANNETGAIQPIPEIIARAAAQGTPVHVDAVQAVGRVPIDFHGLGATTLASSAHKYGGPRGAGFLLAKRSPAPSAILVGGGQERGIRPGTVDVASAASMAAALTEAVTEMEQENARIAGLRDDLQAKILAAVDDVRVNTAEPALPGHLHLSFPGADGDSMIMLLDSLGVEAATGSACSAGVNRMSHVLEAMGVADSEGIGSLRFTLGRTTTAEDVDYLAAHIADVVGKARNAGLR</sequence>
<dbReference type="Proteomes" id="UP000015388">
    <property type="component" value="Chromosome"/>
</dbReference>
<dbReference type="InterPro" id="IPR015421">
    <property type="entry name" value="PyrdxlP-dep_Trfase_major"/>
</dbReference>
<evidence type="ECO:0000259" key="9">
    <source>
        <dbReference type="Pfam" id="PF00266"/>
    </source>
</evidence>
<keyword evidence="11" id="KW-1185">Reference proteome</keyword>
<evidence type="ECO:0000256" key="4">
    <source>
        <dbReference type="ARBA" id="ARBA00022723"/>
    </source>
</evidence>
<dbReference type="InterPro" id="IPR016454">
    <property type="entry name" value="Cysteine_dSase"/>
</dbReference>
<dbReference type="GO" id="GO:0031071">
    <property type="term" value="F:cysteine desulfurase activity"/>
    <property type="evidence" value="ECO:0007669"/>
    <property type="project" value="UniProtKB-EC"/>
</dbReference>
<evidence type="ECO:0000256" key="5">
    <source>
        <dbReference type="ARBA" id="ARBA00022898"/>
    </source>
</evidence>
<evidence type="ECO:0000256" key="7">
    <source>
        <dbReference type="ARBA" id="ARBA00023014"/>
    </source>
</evidence>
<dbReference type="EMBL" id="CP003924">
    <property type="protein sequence ID" value="AGS34642.1"/>
    <property type="molecule type" value="Genomic_DNA"/>
</dbReference>
<evidence type="ECO:0000256" key="3">
    <source>
        <dbReference type="ARBA" id="ARBA00022679"/>
    </source>
</evidence>
<evidence type="ECO:0000313" key="10">
    <source>
        <dbReference type="EMBL" id="AGS34642.1"/>
    </source>
</evidence>
<dbReference type="RefSeq" id="WP_020934575.1">
    <property type="nucleotide sequence ID" value="NC_021915.1"/>
</dbReference>
<dbReference type="InterPro" id="IPR000192">
    <property type="entry name" value="Aminotrans_V_dom"/>
</dbReference>
<dbReference type="OrthoDB" id="9808002at2"/>
<evidence type="ECO:0000256" key="6">
    <source>
        <dbReference type="ARBA" id="ARBA00023004"/>
    </source>
</evidence>
<comment type="catalytic activity">
    <reaction evidence="8">
        <text>(sulfur carrier)-H + L-cysteine = (sulfur carrier)-SH + L-alanine</text>
        <dbReference type="Rhea" id="RHEA:43892"/>
        <dbReference type="Rhea" id="RHEA-COMP:14737"/>
        <dbReference type="Rhea" id="RHEA-COMP:14739"/>
        <dbReference type="ChEBI" id="CHEBI:29917"/>
        <dbReference type="ChEBI" id="CHEBI:35235"/>
        <dbReference type="ChEBI" id="CHEBI:57972"/>
        <dbReference type="ChEBI" id="CHEBI:64428"/>
        <dbReference type="EC" id="2.8.1.7"/>
    </reaction>
</comment>
<evidence type="ECO:0000256" key="2">
    <source>
        <dbReference type="ARBA" id="ARBA00006490"/>
    </source>
</evidence>
<dbReference type="GO" id="GO:0051536">
    <property type="term" value="F:iron-sulfur cluster binding"/>
    <property type="evidence" value="ECO:0007669"/>
    <property type="project" value="UniProtKB-KW"/>
</dbReference>
<dbReference type="PANTHER" id="PTHR11601:SF34">
    <property type="entry name" value="CYSTEINE DESULFURASE"/>
    <property type="match status" value="1"/>
</dbReference>
<organism evidence="10 11">
    <name type="scientific">Corynebacterium maris DSM 45190</name>
    <dbReference type="NCBI Taxonomy" id="1224163"/>
    <lineage>
        <taxon>Bacteria</taxon>
        <taxon>Bacillati</taxon>
        <taxon>Actinomycetota</taxon>
        <taxon>Actinomycetes</taxon>
        <taxon>Mycobacteriales</taxon>
        <taxon>Corynebacteriaceae</taxon>
        <taxon>Corynebacterium</taxon>
    </lineage>
</organism>